<feature type="repeat" description="PPR" evidence="3">
    <location>
        <begin position="544"/>
        <end position="578"/>
    </location>
</feature>
<dbReference type="FunFam" id="1.25.40.10:FF:000158">
    <property type="entry name" value="pentatricopeptide repeat-containing protein At2g33680"/>
    <property type="match status" value="1"/>
</dbReference>
<proteinExistence type="predicted"/>
<gene>
    <name evidence="5" type="ORF">U9M48_033214</name>
</gene>
<dbReference type="FunFam" id="1.25.40.10:FF:000689">
    <property type="entry name" value="Tetratricopeptide repeat (TPR)-like superfamily protein"/>
    <property type="match status" value="1"/>
</dbReference>
<evidence type="ECO:0000313" key="5">
    <source>
        <dbReference type="EMBL" id="WVZ86435.1"/>
    </source>
</evidence>
<dbReference type="AlphaFoldDB" id="A0AAQ3UA34"/>
<evidence type="ECO:0000313" key="6">
    <source>
        <dbReference type="Proteomes" id="UP001341281"/>
    </source>
</evidence>
<feature type="compositionally biased region" description="Polar residues" evidence="4">
    <location>
        <begin position="23"/>
        <end position="32"/>
    </location>
</feature>
<name>A0AAQ3UA34_PASNO</name>
<dbReference type="Gene3D" id="1.25.40.10">
    <property type="entry name" value="Tetratricopeptide repeat domain"/>
    <property type="match status" value="4"/>
</dbReference>
<keyword evidence="2" id="KW-0809">Transit peptide</keyword>
<evidence type="ECO:0000256" key="1">
    <source>
        <dbReference type="ARBA" id="ARBA00022737"/>
    </source>
</evidence>
<dbReference type="FunFam" id="1.25.40.10:FF:000196">
    <property type="entry name" value="Pentatricopeptide repeat-containing protein At4g14850"/>
    <property type="match status" value="1"/>
</dbReference>
<dbReference type="PANTHER" id="PTHR47926:SF420">
    <property type="entry name" value="REPEAT-CONTAINING PROTEIN, PUTATIVE-RELATED"/>
    <property type="match status" value="1"/>
</dbReference>
<keyword evidence="6" id="KW-1185">Reference proteome</keyword>
<dbReference type="SUPFAM" id="SSF48452">
    <property type="entry name" value="TPR-like"/>
    <property type="match status" value="1"/>
</dbReference>
<evidence type="ECO:0008006" key="7">
    <source>
        <dbReference type="Google" id="ProtNLM"/>
    </source>
</evidence>
<feature type="repeat" description="PPR" evidence="3">
    <location>
        <begin position="239"/>
        <end position="273"/>
    </location>
</feature>
<dbReference type="FunFam" id="1.25.40.10:FF:001302">
    <property type="entry name" value="Pentatricopeptide repeat-containing protein At3g53360, mitochondrial"/>
    <property type="match status" value="1"/>
</dbReference>
<sequence length="872" mass="95362">MAPCSLPASNSDTESKCQRQHQRPQMQSPGSSSILQLYHSGRLSAALRAFESLASSPTSAPAPAPLSAAAYAALVGACSRLRSLPQGRLVHRHLLASSAGAAGLAPNTVLSNHLITMYGRCGAPDSARAVFDGMPERNPVSWAAVIAAHAQNSRCADAVGLFSSMLRSGTAPDQFALGSAVRACAELGDVGFGRQVHALAIKSENGSDLIVQNALVTMYCKSGSVEDGFMLFERTRDRDLISWGSIIAGLAQQGCEMDALQIFREMIAEGIHHPNEFHFGSVFRACGVADSLEFGEQIHALSVKYRLDRNSHAGCSLSDMYARCNKLDSARKVFHGIEVPDLVSWNSLINAYSAEGLLSEAMALFSEMRDSGLRPDGITVRGLLCACVGCDALHQGRAIHSYLVKLGLNGDVTVCNSLLSMYARCLDFPSAMDIFHETNDRDVVTWNSILTACVQHQHLEDVFKLFSLLHRSMSSLDRISLNNVLSASAELGYFEMVKQVHAYAFKVGLVGDTTLNNGMIDTYAKCGSLDDANKVFEIMSTSRDVFSWSSLIVGYAQFGYAKEALDLFARMRKLGIKPNHVTFVGVLTACSRVGLVDEGCYYYSIMEPEYGIVPTREHCSCVIDLLARAGRLSEAANFVDQMPFEPDIIMWKTLLAASKTHNDVEMGKRAAEGILNIDPSHSAAYVLLCNIYASSGDWNEFARLKKDMRNSRVQKAPGKSWIKLKGELKVFIVEDRSHPESDEIYTMLELVGIEMDTIWPTQVVAMARPERTDPSRFSLRSVTEAIPTPRSKTRRESLILSLHIIELMTMATEDATESASDPITPSWKPADILAAGSGELVPTTCWAAGGYSRYQMIHKMTRREGTEHMQAK</sequence>
<feature type="region of interest" description="Disordered" evidence="4">
    <location>
        <begin position="1"/>
        <end position="32"/>
    </location>
</feature>
<dbReference type="NCBIfam" id="TIGR00756">
    <property type="entry name" value="PPR"/>
    <property type="match status" value="4"/>
</dbReference>
<dbReference type="Pfam" id="PF20431">
    <property type="entry name" value="E_motif"/>
    <property type="match status" value="1"/>
</dbReference>
<dbReference type="InterPro" id="IPR002885">
    <property type="entry name" value="PPR_rpt"/>
</dbReference>
<organism evidence="5 6">
    <name type="scientific">Paspalum notatum var. saurae</name>
    <dbReference type="NCBI Taxonomy" id="547442"/>
    <lineage>
        <taxon>Eukaryota</taxon>
        <taxon>Viridiplantae</taxon>
        <taxon>Streptophyta</taxon>
        <taxon>Embryophyta</taxon>
        <taxon>Tracheophyta</taxon>
        <taxon>Spermatophyta</taxon>
        <taxon>Magnoliopsida</taxon>
        <taxon>Liliopsida</taxon>
        <taxon>Poales</taxon>
        <taxon>Poaceae</taxon>
        <taxon>PACMAD clade</taxon>
        <taxon>Panicoideae</taxon>
        <taxon>Andropogonodae</taxon>
        <taxon>Paspaleae</taxon>
        <taxon>Paspalinae</taxon>
        <taxon>Paspalum</taxon>
    </lineage>
</organism>
<dbReference type="GO" id="GO:0003723">
    <property type="term" value="F:RNA binding"/>
    <property type="evidence" value="ECO:0007669"/>
    <property type="project" value="InterPro"/>
</dbReference>
<feature type="repeat" description="PPR" evidence="3">
    <location>
        <begin position="442"/>
        <end position="472"/>
    </location>
</feature>
<dbReference type="PROSITE" id="PS51375">
    <property type="entry name" value="PPR"/>
    <property type="match status" value="5"/>
</dbReference>
<dbReference type="Pfam" id="PF13041">
    <property type="entry name" value="PPR_2"/>
    <property type="match status" value="2"/>
</dbReference>
<dbReference type="FunFam" id="1.25.40.10:FF:000227">
    <property type="entry name" value="Pentatricopeptide repeat-containing protein At3g13880"/>
    <property type="match status" value="1"/>
</dbReference>
<dbReference type="InterPro" id="IPR046960">
    <property type="entry name" value="PPR_At4g14850-like_plant"/>
</dbReference>
<dbReference type="PANTHER" id="PTHR47926">
    <property type="entry name" value="PENTATRICOPEPTIDE REPEAT-CONTAINING PROTEIN"/>
    <property type="match status" value="1"/>
</dbReference>
<evidence type="ECO:0000256" key="4">
    <source>
        <dbReference type="SAM" id="MobiDB-lite"/>
    </source>
</evidence>
<evidence type="ECO:0000256" key="2">
    <source>
        <dbReference type="ARBA" id="ARBA00022946"/>
    </source>
</evidence>
<dbReference type="InterPro" id="IPR011990">
    <property type="entry name" value="TPR-like_helical_dom_sf"/>
</dbReference>
<dbReference type="Proteomes" id="UP001341281">
    <property type="component" value="Chromosome 07"/>
</dbReference>
<dbReference type="InterPro" id="IPR046848">
    <property type="entry name" value="E_motif"/>
</dbReference>
<dbReference type="GO" id="GO:0009451">
    <property type="term" value="P:RNA modification"/>
    <property type="evidence" value="ECO:0007669"/>
    <property type="project" value="InterPro"/>
</dbReference>
<feature type="repeat" description="PPR" evidence="3">
    <location>
        <begin position="138"/>
        <end position="172"/>
    </location>
</feature>
<evidence type="ECO:0000256" key="3">
    <source>
        <dbReference type="PROSITE-ProRule" id="PRU00708"/>
    </source>
</evidence>
<feature type="repeat" description="PPR" evidence="3">
    <location>
        <begin position="341"/>
        <end position="375"/>
    </location>
</feature>
<dbReference type="GO" id="GO:0099402">
    <property type="term" value="P:plant organ development"/>
    <property type="evidence" value="ECO:0007669"/>
    <property type="project" value="UniProtKB-ARBA"/>
</dbReference>
<dbReference type="EMBL" id="CP144751">
    <property type="protein sequence ID" value="WVZ86435.1"/>
    <property type="molecule type" value="Genomic_DNA"/>
</dbReference>
<reference evidence="5 6" key="1">
    <citation type="submission" date="2024-02" db="EMBL/GenBank/DDBJ databases">
        <title>High-quality chromosome-scale genome assembly of Pensacola bahiagrass (Paspalum notatum Flugge var. saurae).</title>
        <authorList>
            <person name="Vega J.M."/>
            <person name="Podio M."/>
            <person name="Orjuela J."/>
            <person name="Siena L.A."/>
            <person name="Pessino S.C."/>
            <person name="Combes M.C."/>
            <person name="Mariac C."/>
            <person name="Albertini E."/>
            <person name="Pupilli F."/>
            <person name="Ortiz J.P.A."/>
            <person name="Leblanc O."/>
        </authorList>
    </citation>
    <scope>NUCLEOTIDE SEQUENCE [LARGE SCALE GENOMIC DNA]</scope>
    <source>
        <strain evidence="5">R1</strain>
        <tissue evidence="5">Leaf</tissue>
    </source>
</reference>
<protein>
    <recommendedName>
        <fullName evidence="7">Pentatricopeptide repeat-containing protein</fullName>
    </recommendedName>
</protein>
<keyword evidence="1" id="KW-0677">Repeat</keyword>
<dbReference type="Pfam" id="PF01535">
    <property type="entry name" value="PPR"/>
    <property type="match status" value="8"/>
</dbReference>
<accession>A0AAQ3UA34</accession>